<dbReference type="CDD" id="cd11614">
    <property type="entry name" value="SAF_CpaB_FlgA_like"/>
    <property type="match status" value="1"/>
</dbReference>
<keyword evidence="4" id="KW-1185">Reference proteome</keyword>
<dbReference type="STRING" id="445932.Emin_1208"/>
<keyword evidence="1" id="KW-0472">Membrane</keyword>
<name>B2KE12_ELUMP</name>
<dbReference type="OrthoDB" id="9788329at2"/>
<feature type="domain" description="Flp pilus assembly protein RcpC/CpaB" evidence="2">
    <location>
        <begin position="128"/>
        <end position="233"/>
    </location>
</feature>
<sequence>MKKGVFLPLVIAILAAVVYFIILFSNQSKFEENSKLERVVIAIRDLPERKVITKGDLGVIEMPNKFLQKDAFTVTRDSDITKLENNLVTRIAIPKGNQVSKAALTSLSPEAGLSARVSPLWRGFVLTDVPSSVANLIKPDDWVDVLLTFDAYMKNTGQKEKITATILQRIKVLGVGNDLGQGMDANQLRATREREASASAFNDSSAISLALHPRDAQYLALAKEEGIITLVVRRREDQGVHSIAIASLTEMFK</sequence>
<dbReference type="Pfam" id="PF16976">
    <property type="entry name" value="RcpC"/>
    <property type="match status" value="1"/>
</dbReference>
<dbReference type="AlphaFoldDB" id="B2KE12"/>
<protein>
    <submittedName>
        <fullName evidence="3">Pilus assembly protein</fullName>
    </submittedName>
</protein>
<proteinExistence type="predicted"/>
<keyword evidence="1" id="KW-1133">Transmembrane helix</keyword>
<keyword evidence="1" id="KW-0812">Transmembrane</keyword>
<evidence type="ECO:0000313" key="4">
    <source>
        <dbReference type="Proteomes" id="UP000001029"/>
    </source>
</evidence>
<dbReference type="EMBL" id="CP001055">
    <property type="protein sequence ID" value="ACC98758.1"/>
    <property type="molecule type" value="Genomic_DNA"/>
</dbReference>
<dbReference type="RefSeq" id="WP_012415373.1">
    <property type="nucleotide sequence ID" value="NC_010644.1"/>
</dbReference>
<feature type="transmembrane region" description="Helical" evidence="1">
    <location>
        <begin position="6"/>
        <end position="25"/>
    </location>
</feature>
<dbReference type="InterPro" id="IPR017592">
    <property type="entry name" value="Pilus_assmbl_Flp-typ_CpaB"/>
</dbReference>
<evidence type="ECO:0000259" key="2">
    <source>
        <dbReference type="Pfam" id="PF16976"/>
    </source>
</evidence>
<reference evidence="3 4" key="1">
    <citation type="journal article" date="2009" name="Appl. Environ. Microbiol.">
        <title>Genomic analysis of 'Elusimicrobium minutum,' the first cultivated representative of the phylum 'Elusimicrobia' (formerly termite group 1).</title>
        <authorList>
            <person name="Herlemann D.P.R."/>
            <person name="Geissinger O."/>
            <person name="Ikeda-Ohtsubo W."/>
            <person name="Kunin V."/>
            <person name="Sun H."/>
            <person name="Lapidus A."/>
            <person name="Hugenholtz P."/>
            <person name="Brune A."/>
        </authorList>
    </citation>
    <scope>NUCLEOTIDE SEQUENCE [LARGE SCALE GENOMIC DNA]</scope>
    <source>
        <strain evidence="3 4">Pei191</strain>
    </source>
</reference>
<dbReference type="NCBIfam" id="TIGR03177">
    <property type="entry name" value="pilus_cpaB"/>
    <property type="match status" value="1"/>
</dbReference>
<gene>
    <name evidence="3" type="ordered locus">Emin_1208</name>
</gene>
<accession>B2KE12</accession>
<dbReference type="HOGENOM" id="CLU_1097256_0_0_0"/>
<dbReference type="KEGG" id="emi:Emin_1208"/>
<evidence type="ECO:0000256" key="1">
    <source>
        <dbReference type="SAM" id="Phobius"/>
    </source>
</evidence>
<evidence type="ECO:0000313" key="3">
    <source>
        <dbReference type="EMBL" id="ACC98758.1"/>
    </source>
</evidence>
<dbReference type="Proteomes" id="UP000001029">
    <property type="component" value="Chromosome"/>
</dbReference>
<organism evidence="3 4">
    <name type="scientific">Elusimicrobium minutum (strain Pei191)</name>
    <dbReference type="NCBI Taxonomy" id="445932"/>
    <lineage>
        <taxon>Bacteria</taxon>
        <taxon>Pseudomonadati</taxon>
        <taxon>Elusimicrobiota</taxon>
        <taxon>Elusimicrobia</taxon>
        <taxon>Elusimicrobiales</taxon>
        <taxon>Elusimicrobiaceae</taxon>
        <taxon>Elusimicrobium</taxon>
    </lineage>
</organism>
<dbReference type="InterPro" id="IPR031571">
    <property type="entry name" value="RcpC_dom"/>
</dbReference>